<keyword evidence="2" id="KW-0472">Membrane</keyword>
<dbReference type="KEGG" id="lcre:Pla8534_18410"/>
<feature type="domain" description="GYF" evidence="3">
    <location>
        <begin position="5"/>
        <end position="50"/>
    </location>
</feature>
<evidence type="ECO:0000313" key="4">
    <source>
        <dbReference type="EMBL" id="QDU94055.1"/>
    </source>
</evidence>
<sequence>MGQAWYAKRGDREIGPVAQATLEKWAEFGRLRPSDYVRRQNETDWRPASEAVQFKRQSSIAESSQPDPKFSPSDVSSSATPFGEWYEARWLSKLRWYFQITLWLIYGFVWIPIWYVATATPSGGIKRRWGSLSITGRAVACLPLLVFFFIAVASIPNFGPSPSDETSHMGSSSADMEFSLEHGNSLDGVKDKSEVDVEIVGPADDSNSNSKLLAETSESATELRSPILTLNGVSGKVKLCDTGEYLVSGLAVWHIPTKLRVPIPDSDNHYKWRTTASTSDSIVWSISVSPSGKYLACSVLTSTKVDLGYTARTDVSTSARIYRLDGNDPPQLLRETELSIPEAVISTGDLVTSMQRGGCGWHEAIWSEDESSICFASDRVANVLANWRDAVSPFVIAHPKVLSGEPVDFGFAFSVNGFCIQDVDISSDGDQVLLAFQLGDVLLWSPKQPARSELLTFPRCLTSWESQNVEFAENGRVAATVLSQSSGWTVAGGRRNHHTARDWIFLWDTDLWIRRAVVGPEEGDPPNKDSSPSYIGILPDGAKVVVRASGTLTMFQVFDSHSGELIKTISPAGDFRSYWDGRLDSNGTHIIARQTDGPVQVLDIVSGKVSYVILNQEYLSGARYFEASDNSEFIAISYRNGDVLVFSTLASS</sequence>
<dbReference type="SUPFAM" id="SSF82171">
    <property type="entry name" value="DPP6 N-terminal domain-like"/>
    <property type="match status" value="1"/>
</dbReference>
<feature type="transmembrane region" description="Helical" evidence="2">
    <location>
        <begin position="96"/>
        <end position="117"/>
    </location>
</feature>
<dbReference type="Pfam" id="PF14237">
    <property type="entry name" value="GYF_2"/>
    <property type="match status" value="1"/>
</dbReference>
<dbReference type="OrthoDB" id="6192037at2"/>
<evidence type="ECO:0000259" key="3">
    <source>
        <dbReference type="Pfam" id="PF14237"/>
    </source>
</evidence>
<keyword evidence="5" id="KW-1185">Reference proteome</keyword>
<evidence type="ECO:0000256" key="2">
    <source>
        <dbReference type="SAM" id="Phobius"/>
    </source>
</evidence>
<feature type="transmembrane region" description="Helical" evidence="2">
    <location>
        <begin position="138"/>
        <end position="159"/>
    </location>
</feature>
<organism evidence="4 5">
    <name type="scientific">Lignipirellula cremea</name>
    <dbReference type="NCBI Taxonomy" id="2528010"/>
    <lineage>
        <taxon>Bacteria</taxon>
        <taxon>Pseudomonadati</taxon>
        <taxon>Planctomycetota</taxon>
        <taxon>Planctomycetia</taxon>
        <taxon>Pirellulales</taxon>
        <taxon>Pirellulaceae</taxon>
        <taxon>Lignipirellula</taxon>
    </lineage>
</organism>
<dbReference type="EMBL" id="CP036433">
    <property type="protein sequence ID" value="QDU94055.1"/>
    <property type="molecule type" value="Genomic_DNA"/>
</dbReference>
<accession>A0A518DQD8</accession>
<dbReference type="InterPro" id="IPR025640">
    <property type="entry name" value="GYF_2"/>
</dbReference>
<dbReference type="Gene3D" id="2.130.10.10">
    <property type="entry name" value="YVTN repeat-like/Quinoprotein amine dehydrogenase"/>
    <property type="match status" value="1"/>
</dbReference>
<dbReference type="AlphaFoldDB" id="A0A518DQD8"/>
<dbReference type="RefSeq" id="WP_145051803.1">
    <property type="nucleotide sequence ID" value="NZ_CP036433.1"/>
</dbReference>
<feature type="region of interest" description="Disordered" evidence="1">
    <location>
        <begin position="59"/>
        <end position="79"/>
    </location>
</feature>
<dbReference type="Proteomes" id="UP000317648">
    <property type="component" value="Chromosome"/>
</dbReference>
<name>A0A518DQD8_9BACT</name>
<evidence type="ECO:0000256" key="1">
    <source>
        <dbReference type="SAM" id="MobiDB-lite"/>
    </source>
</evidence>
<dbReference type="InterPro" id="IPR015943">
    <property type="entry name" value="WD40/YVTN_repeat-like_dom_sf"/>
</dbReference>
<gene>
    <name evidence="4" type="ORF">Pla8534_18410</name>
</gene>
<evidence type="ECO:0000313" key="5">
    <source>
        <dbReference type="Proteomes" id="UP000317648"/>
    </source>
</evidence>
<reference evidence="4 5" key="1">
    <citation type="submission" date="2019-02" db="EMBL/GenBank/DDBJ databases">
        <title>Deep-cultivation of Planctomycetes and their phenomic and genomic characterization uncovers novel biology.</title>
        <authorList>
            <person name="Wiegand S."/>
            <person name="Jogler M."/>
            <person name="Boedeker C."/>
            <person name="Pinto D."/>
            <person name="Vollmers J."/>
            <person name="Rivas-Marin E."/>
            <person name="Kohn T."/>
            <person name="Peeters S.H."/>
            <person name="Heuer A."/>
            <person name="Rast P."/>
            <person name="Oberbeckmann S."/>
            <person name="Bunk B."/>
            <person name="Jeske O."/>
            <person name="Meyerdierks A."/>
            <person name="Storesund J.E."/>
            <person name="Kallscheuer N."/>
            <person name="Luecker S."/>
            <person name="Lage O.M."/>
            <person name="Pohl T."/>
            <person name="Merkel B.J."/>
            <person name="Hornburger P."/>
            <person name="Mueller R.-W."/>
            <person name="Bruemmer F."/>
            <person name="Labrenz M."/>
            <person name="Spormann A.M."/>
            <person name="Op den Camp H."/>
            <person name="Overmann J."/>
            <person name="Amann R."/>
            <person name="Jetten M.S.M."/>
            <person name="Mascher T."/>
            <person name="Medema M.H."/>
            <person name="Devos D.P."/>
            <person name="Kaster A.-K."/>
            <person name="Ovreas L."/>
            <person name="Rohde M."/>
            <person name="Galperin M.Y."/>
            <person name="Jogler C."/>
        </authorList>
    </citation>
    <scope>NUCLEOTIDE SEQUENCE [LARGE SCALE GENOMIC DNA]</scope>
    <source>
        <strain evidence="4 5">Pla85_3_4</strain>
    </source>
</reference>
<keyword evidence="2" id="KW-0812">Transmembrane</keyword>
<protein>
    <recommendedName>
        <fullName evidence="3">GYF domain-containing protein</fullName>
    </recommendedName>
</protein>
<proteinExistence type="predicted"/>
<keyword evidence="2" id="KW-1133">Transmembrane helix</keyword>